<evidence type="ECO:0000259" key="9">
    <source>
        <dbReference type="Pfam" id="PF01488"/>
    </source>
</evidence>
<feature type="binding site" evidence="8">
    <location>
        <position position="259"/>
    </location>
    <ligand>
        <name>NADP(+)</name>
        <dbReference type="ChEBI" id="CHEBI:58349"/>
    </ligand>
</feature>
<dbReference type="GO" id="GO:0019632">
    <property type="term" value="P:shikimate metabolic process"/>
    <property type="evidence" value="ECO:0007669"/>
    <property type="project" value="InterPro"/>
</dbReference>
<evidence type="ECO:0000256" key="7">
    <source>
        <dbReference type="ARBA" id="ARBA00049442"/>
    </source>
</evidence>
<keyword evidence="6 8" id="KW-0057">Aromatic amino acid biosynthesis</keyword>
<proteinExistence type="inferred from homology"/>
<feature type="binding site" evidence="8">
    <location>
        <position position="73"/>
    </location>
    <ligand>
        <name>shikimate</name>
        <dbReference type="ChEBI" id="CHEBI:36208"/>
    </ligand>
</feature>
<dbReference type="UniPathway" id="UPA00053">
    <property type="reaction ID" value="UER00087"/>
</dbReference>
<evidence type="ECO:0000313" key="13">
    <source>
        <dbReference type="Proteomes" id="UP000264313"/>
    </source>
</evidence>
<gene>
    <name evidence="8" type="primary">aroE</name>
    <name evidence="12" type="ORF">DCW48_06840</name>
</gene>
<comment type="function">
    <text evidence="8">Involved in the biosynthesis of the chorismate, which leads to the biosynthesis of aromatic amino acids. Catalyzes the reversible NADPH linked reduction of 3-dehydroshikimate (DHSA) to yield shikimate (SA).</text>
</comment>
<dbReference type="NCBIfam" id="NF001310">
    <property type="entry name" value="PRK00258.1-2"/>
    <property type="match status" value="1"/>
</dbReference>
<dbReference type="AlphaFoldDB" id="A0A351RB72"/>
<comment type="subunit">
    <text evidence="8">Homodimer.</text>
</comment>
<feature type="binding site" evidence="8">
    <location>
        <begin position="166"/>
        <end position="171"/>
    </location>
    <ligand>
        <name>NADP(+)</name>
        <dbReference type="ChEBI" id="CHEBI:58349"/>
    </ligand>
</feature>
<evidence type="ECO:0000256" key="3">
    <source>
        <dbReference type="ARBA" id="ARBA00022605"/>
    </source>
</evidence>
<dbReference type="InterPro" id="IPR013708">
    <property type="entry name" value="Shikimate_DH-bd_N"/>
</dbReference>
<evidence type="ECO:0000256" key="6">
    <source>
        <dbReference type="ARBA" id="ARBA00023141"/>
    </source>
</evidence>
<feature type="active site" description="Proton acceptor" evidence="8">
    <location>
        <position position="77"/>
    </location>
</feature>
<accession>A0A351RB72</accession>
<dbReference type="PANTHER" id="PTHR21089:SF1">
    <property type="entry name" value="BIFUNCTIONAL 3-DEHYDROQUINATE DEHYDRATASE_SHIKIMATE DEHYDROGENASE, CHLOROPLASTIC"/>
    <property type="match status" value="1"/>
</dbReference>
<dbReference type="EMBL" id="DNAA01000165">
    <property type="protein sequence ID" value="HBA09293.1"/>
    <property type="molecule type" value="Genomic_DNA"/>
</dbReference>
<dbReference type="InterPro" id="IPR041121">
    <property type="entry name" value="SDH_C"/>
</dbReference>
<comment type="caution">
    <text evidence="8">Lacks conserved residue(s) required for the propagation of feature annotation.</text>
</comment>
<dbReference type="STRING" id="1132855.GCA_000384255_00429"/>
<reference evidence="12 13" key="1">
    <citation type="journal article" date="2018" name="Nat. Biotechnol.">
        <title>A standardized bacterial taxonomy based on genome phylogeny substantially revises the tree of life.</title>
        <authorList>
            <person name="Parks D.H."/>
            <person name="Chuvochina M."/>
            <person name="Waite D.W."/>
            <person name="Rinke C."/>
            <person name="Skarshewski A."/>
            <person name="Chaumeil P.A."/>
            <person name="Hugenholtz P."/>
        </authorList>
    </citation>
    <scope>NUCLEOTIDE SEQUENCE [LARGE SCALE GENOMIC DNA]</scope>
    <source>
        <strain evidence="12">UBA9958</strain>
    </source>
</reference>
<dbReference type="GO" id="GO:0004764">
    <property type="term" value="F:shikimate 3-dehydrogenase (NADP+) activity"/>
    <property type="evidence" value="ECO:0007669"/>
    <property type="project" value="UniProtKB-UniRule"/>
</dbReference>
<dbReference type="InterPro" id="IPR006151">
    <property type="entry name" value="Shikm_DH/Glu-tRNA_Rdtase"/>
</dbReference>
<dbReference type="GO" id="GO:0009423">
    <property type="term" value="P:chorismate biosynthetic process"/>
    <property type="evidence" value="ECO:0007669"/>
    <property type="project" value="UniProtKB-UniRule"/>
</dbReference>
<evidence type="ECO:0000256" key="4">
    <source>
        <dbReference type="ARBA" id="ARBA00022857"/>
    </source>
</evidence>
<name>A0A351RB72_9PROT</name>
<dbReference type="InterPro" id="IPR036291">
    <property type="entry name" value="NAD(P)-bd_dom_sf"/>
</dbReference>
<evidence type="ECO:0000259" key="11">
    <source>
        <dbReference type="Pfam" id="PF18317"/>
    </source>
</evidence>
<dbReference type="Pfam" id="PF18317">
    <property type="entry name" value="SDH_C"/>
    <property type="match status" value="1"/>
</dbReference>
<dbReference type="EC" id="1.1.1.25" evidence="2 8"/>
<dbReference type="NCBIfam" id="TIGR00507">
    <property type="entry name" value="aroE"/>
    <property type="match status" value="1"/>
</dbReference>
<feature type="binding site" evidence="8">
    <location>
        <begin position="142"/>
        <end position="146"/>
    </location>
    <ligand>
        <name>NADP(+)</name>
        <dbReference type="ChEBI" id="CHEBI:58349"/>
    </ligand>
</feature>
<dbReference type="Pfam" id="PF08501">
    <property type="entry name" value="Shikimate_dh_N"/>
    <property type="match status" value="1"/>
</dbReference>
<feature type="domain" description="SDH C-terminal" evidence="11">
    <location>
        <begin position="259"/>
        <end position="288"/>
    </location>
</feature>
<dbReference type="CDD" id="cd01065">
    <property type="entry name" value="NAD_bind_Shikimate_DH"/>
    <property type="match status" value="1"/>
</dbReference>
<dbReference type="GO" id="GO:0008652">
    <property type="term" value="P:amino acid biosynthetic process"/>
    <property type="evidence" value="ECO:0007669"/>
    <property type="project" value="UniProtKB-KW"/>
</dbReference>
<comment type="similarity">
    <text evidence="8">Belongs to the shikimate dehydrogenase family.</text>
</comment>
<keyword evidence="4 8" id="KW-0521">NADP</keyword>
<dbReference type="GO" id="GO:0009073">
    <property type="term" value="P:aromatic amino acid family biosynthetic process"/>
    <property type="evidence" value="ECO:0007669"/>
    <property type="project" value="UniProtKB-KW"/>
</dbReference>
<keyword evidence="5 8" id="KW-0560">Oxidoreductase</keyword>
<dbReference type="SUPFAM" id="SSF53223">
    <property type="entry name" value="Aminoacid dehydrogenase-like, N-terminal domain"/>
    <property type="match status" value="1"/>
</dbReference>
<comment type="catalytic activity">
    <reaction evidence="7 8">
        <text>shikimate + NADP(+) = 3-dehydroshikimate + NADPH + H(+)</text>
        <dbReference type="Rhea" id="RHEA:17737"/>
        <dbReference type="ChEBI" id="CHEBI:15378"/>
        <dbReference type="ChEBI" id="CHEBI:16630"/>
        <dbReference type="ChEBI" id="CHEBI:36208"/>
        <dbReference type="ChEBI" id="CHEBI:57783"/>
        <dbReference type="ChEBI" id="CHEBI:58349"/>
        <dbReference type="EC" id="1.1.1.25"/>
    </reaction>
</comment>
<dbReference type="Pfam" id="PF01488">
    <property type="entry name" value="Shikimate_DH"/>
    <property type="match status" value="1"/>
</dbReference>
<feature type="binding site" evidence="8">
    <location>
        <begin position="25"/>
        <end position="27"/>
    </location>
    <ligand>
        <name>shikimate</name>
        <dbReference type="ChEBI" id="CHEBI:36208"/>
    </ligand>
</feature>
<dbReference type="GO" id="GO:0005829">
    <property type="term" value="C:cytosol"/>
    <property type="evidence" value="ECO:0007669"/>
    <property type="project" value="TreeGrafter"/>
</dbReference>
<evidence type="ECO:0000256" key="8">
    <source>
        <dbReference type="HAMAP-Rule" id="MF_00222"/>
    </source>
</evidence>
<comment type="pathway">
    <text evidence="1 8">Metabolic intermediate biosynthesis; chorismate biosynthesis; chorismate from D-erythrose 4-phosphate and phosphoenolpyruvate: step 4/7.</text>
</comment>
<keyword evidence="3 8" id="KW-0028">Amino-acid biosynthesis</keyword>
<dbReference type="Proteomes" id="UP000264313">
    <property type="component" value="Unassembled WGS sequence"/>
</dbReference>
<dbReference type="InterPro" id="IPR011342">
    <property type="entry name" value="Shikimate_DH"/>
</dbReference>
<organism evidence="12 13">
    <name type="scientific">Methylotenera mobilis</name>
    <dbReference type="NCBI Taxonomy" id="359408"/>
    <lineage>
        <taxon>Bacteria</taxon>
        <taxon>Pseudomonadati</taxon>
        <taxon>Pseudomonadota</taxon>
        <taxon>Betaproteobacteria</taxon>
        <taxon>Nitrosomonadales</taxon>
        <taxon>Methylophilaceae</taxon>
        <taxon>Methylotenera</taxon>
    </lineage>
</organism>
<feature type="binding site" evidence="8">
    <location>
        <position position="239"/>
    </location>
    <ligand>
        <name>shikimate</name>
        <dbReference type="ChEBI" id="CHEBI:36208"/>
    </ligand>
</feature>
<feature type="domain" description="Shikimate dehydrogenase substrate binding N-terminal" evidence="10">
    <location>
        <begin position="17"/>
        <end position="103"/>
    </location>
</feature>
<feature type="binding site" evidence="8">
    <location>
        <position position="266"/>
    </location>
    <ligand>
        <name>shikimate</name>
        <dbReference type="ChEBI" id="CHEBI:36208"/>
    </ligand>
</feature>
<evidence type="ECO:0000313" key="12">
    <source>
        <dbReference type="EMBL" id="HBA09293.1"/>
    </source>
</evidence>
<dbReference type="SUPFAM" id="SSF51735">
    <property type="entry name" value="NAD(P)-binding Rossmann-fold domains"/>
    <property type="match status" value="1"/>
</dbReference>
<dbReference type="GO" id="GO:0050661">
    <property type="term" value="F:NADP binding"/>
    <property type="evidence" value="ECO:0007669"/>
    <property type="project" value="InterPro"/>
</dbReference>
<dbReference type="InterPro" id="IPR046346">
    <property type="entry name" value="Aminoacid_DH-like_N_sf"/>
</dbReference>
<dbReference type="PANTHER" id="PTHR21089">
    <property type="entry name" value="SHIKIMATE DEHYDROGENASE"/>
    <property type="match status" value="1"/>
</dbReference>
<evidence type="ECO:0000256" key="5">
    <source>
        <dbReference type="ARBA" id="ARBA00023002"/>
    </source>
</evidence>
<dbReference type="Gene3D" id="3.40.50.10860">
    <property type="entry name" value="Leucine Dehydrogenase, chain A, domain 1"/>
    <property type="match status" value="1"/>
</dbReference>
<feature type="binding site" evidence="8">
    <location>
        <position position="101"/>
    </location>
    <ligand>
        <name>shikimate</name>
        <dbReference type="ChEBI" id="CHEBI:36208"/>
    </ligand>
</feature>
<feature type="binding site" evidence="8">
    <location>
        <position position="117"/>
    </location>
    <ligand>
        <name>shikimate</name>
        <dbReference type="ChEBI" id="CHEBI:36208"/>
    </ligand>
</feature>
<evidence type="ECO:0000259" key="10">
    <source>
        <dbReference type="Pfam" id="PF08501"/>
    </source>
</evidence>
<feature type="binding site" evidence="8">
    <location>
        <position position="237"/>
    </location>
    <ligand>
        <name>NADP(+)</name>
        <dbReference type="ChEBI" id="CHEBI:58349"/>
    </ligand>
</feature>
<dbReference type="Gene3D" id="3.40.50.720">
    <property type="entry name" value="NAD(P)-binding Rossmann-like Domain"/>
    <property type="match status" value="1"/>
</dbReference>
<evidence type="ECO:0000256" key="2">
    <source>
        <dbReference type="ARBA" id="ARBA00012962"/>
    </source>
</evidence>
<protein>
    <recommendedName>
        <fullName evidence="2 8">Shikimate dehydrogenase (NADP(+))</fullName>
        <shortName evidence="8">SDH</shortName>
        <ecNumber evidence="2 8">1.1.1.25</ecNumber>
    </recommendedName>
</protein>
<sequence>MTNHYVEPLNSVDRYAVVGNPIAHSKSPLIHEAFAQQTGQAMTYERILAPVDGGFATVIHDLIAKGYKGVNVTVPFKFEALKFALINGTVNPFANRARASNTLLFKENGAVVADNTDGLGLVNDITKNLKFDIRNKRVLLLGSGGAAFGVLQPLVEAKPSLIVISNRTFAKAEDAVKILSEIVDLSRSDTVCVAKRFDQLDELTFDLIINSTSTGLTDSVLPIPDTVYAENCLAYDMMYGRETPFMAQARRNGAQVADGLGMLVEQAAEAFYLWRGVHPDTKPVMDKIRALAK</sequence>
<feature type="domain" description="Quinate/shikimate 5-dehydrogenase/glutamyl-tRNA reductase" evidence="9">
    <location>
        <begin position="132"/>
        <end position="181"/>
    </location>
</feature>
<dbReference type="HAMAP" id="MF_00222">
    <property type="entry name" value="Shikimate_DH_AroE"/>
    <property type="match status" value="1"/>
</dbReference>
<evidence type="ECO:0000256" key="1">
    <source>
        <dbReference type="ARBA" id="ARBA00004871"/>
    </source>
</evidence>
<dbReference type="InterPro" id="IPR022893">
    <property type="entry name" value="Shikimate_DH_fam"/>
</dbReference>
<comment type="caution">
    <text evidence="12">The sequence shown here is derived from an EMBL/GenBank/DDBJ whole genome shotgun (WGS) entry which is preliminary data.</text>
</comment>